<dbReference type="Pfam" id="PF05437">
    <property type="entry name" value="AzlD"/>
    <property type="match status" value="1"/>
</dbReference>
<feature type="transmembrane region" description="Helical" evidence="1">
    <location>
        <begin position="38"/>
        <end position="59"/>
    </location>
</feature>
<dbReference type="RefSeq" id="WP_014959396.1">
    <property type="nucleotide sequence ID" value="NZ_FNLL01000012.1"/>
</dbReference>
<keyword evidence="3" id="KW-1185">Reference proteome</keyword>
<evidence type="ECO:0000313" key="2">
    <source>
        <dbReference type="EMBL" id="SDU54912.1"/>
    </source>
</evidence>
<keyword evidence="1" id="KW-0812">Transmembrane</keyword>
<accession>A0A1H2JES8</accession>
<keyword evidence="1" id="KW-1133">Transmembrane helix</keyword>
<protein>
    <submittedName>
        <fullName evidence="2">Branched-chain amino acid transport protein (AzlD)</fullName>
    </submittedName>
</protein>
<organism evidence="2 3">
    <name type="scientific">Desulfobacula phenolica</name>
    <dbReference type="NCBI Taxonomy" id="90732"/>
    <lineage>
        <taxon>Bacteria</taxon>
        <taxon>Pseudomonadati</taxon>
        <taxon>Thermodesulfobacteriota</taxon>
        <taxon>Desulfobacteria</taxon>
        <taxon>Desulfobacterales</taxon>
        <taxon>Desulfobacteraceae</taxon>
        <taxon>Desulfobacula</taxon>
    </lineage>
</organism>
<keyword evidence="1" id="KW-0472">Membrane</keyword>
<dbReference type="InterPro" id="IPR008407">
    <property type="entry name" value="Brnchd-chn_aa_trnsp_AzlD"/>
</dbReference>
<dbReference type="EMBL" id="FNLL01000012">
    <property type="protein sequence ID" value="SDU54912.1"/>
    <property type="molecule type" value="Genomic_DNA"/>
</dbReference>
<evidence type="ECO:0000256" key="1">
    <source>
        <dbReference type="SAM" id="Phobius"/>
    </source>
</evidence>
<dbReference type="Proteomes" id="UP000199608">
    <property type="component" value="Unassembled WGS sequence"/>
</dbReference>
<reference evidence="3" key="1">
    <citation type="submission" date="2016-10" db="EMBL/GenBank/DDBJ databases">
        <authorList>
            <person name="Varghese N."/>
            <person name="Submissions S."/>
        </authorList>
    </citation>
    <scope>NUCLEOTIDE SEQUENCE [LARGE SCALE GENOMIC DNA]</scope>
    <source>
        <strain evidence="3">DSM 3384</strain>
    </source>
</reference>
<feature type="transmembrane region" description="Helical" evidence="1">
    <location>
        <begin position="65"/>
        <end position="98"/>
    </location>
</feature>
<feature type="transmembrane region" description="Helical" evidence="1">
    <location>
        <begin position="6"/>
        <end position="26"/>
    </location>
</feature>
<gene>
    <name evidence="2" type="ORF">SAMN04487931_11214</name>
</gene>
<dbReference type="AlphaFoldDB" id="A0A1H2JES8"/>
<sequence length="102" mass="10710">MNNLIPLIFGMAAVTYGPRLMPFLLLTNKKIPKRVDAFLKCIPVAAIGALIIPGVFSATPDVPMAAISGIAFTLIFGLWKGGIIIPVLGSVIVTYVVLLCAG</sequence>
<evidence type="ECO:0000313" key="3">
    <source>
        <dbReference type="Proteomes" id="UP000199608"/>
    </source>
</evidence>
<proteinExistence type="predicted"/>
<name>A0A1H2JES8_9BACT</name>